<keyword evidence="6" id="KW-0675">Receptor</keyword>
<keyword evidence="7" id="KW-0807">Transducer</keyword>
<dbReference type="SUPFAM" id="SSF81321">
    <property type="entry name" value="Family A G protein-coupled receptor-like"/>
    <property type="match status" value="1"/>
</dbReference>
<evidence type="ECO:0000256" key="7">
    <source>
        <dbReference type="ARBA" id="ARBA00023224"/>
    </source>
</evidence>
<evidence type="ECO:0000256" key="3">
    <source>
        <dbReference type="ARBA" id="ARBA00022989"/>
    </source>
</evidence>
<protein>
    <recommendedName>
        <fullName evidence="9">G-protein coupled receptors family 1 profile domain-containing protein</fullName>
    </recommendedName>
</protein>
<dbReference type="PROSITE" id="PS00237">
    <property type="entry name" value="G_PROTEIN_RECEP_F1_1"/>
    <property type="match status" value="1"/>
</dbReference>
<dbReference type="InterPro" id="IPR000276">
    <property type="entry name" value="GPCR_Rhodpsn"/>
</dbReference>
<name>A0A8I5SZT1_PONAB</name>
<evidence type="ECO:0000256" key="2">
    <source>
        <dbReference type="ARBA" id="ARBA00022692"/>
    </source>
</evidence>
<dbReference type="InterPro" id="IPR000725">
    <property type="entry name" value="Olfact_rcpt"/>
</dbReference>
<dbReference type="AlphaFoldDB" id="A0A8I5SZT1"/>
<keyword evidence="3 8" id="KW-1133">Transmembrane helix</keyword>
<keyword evidence="5 8" id="KW-0472">Membrane</keyword>
<dbReference type="Gene3D" id="1.20.1070.10">
    <property type="entry name" value="Rhodopsin 7-helix transmembrane proteins"/>
    <property type="match status" value="1"/>
</dbReference>
<dbReference type="GeneTree" id="ENSGT00940000163142"/>
<dbReference type="Proteomes" id="UP000001595">
    <property type="component" value="Unplaced"/>
</dbReference>
<dbReference type="InterPro" id="IPR017452">
    <property type="entry name" value="GPCR_Rhodpsn_7TM"/>
</dbReference>
<reference evidence="10" key="2">
    <citation type="submission" date="2025-09" db="UniProtKB">
        <authorList>
            <consortium name="Ensembl"/>
        </authorList>
    </citation>
    <scope>IDENTIFICATION</scope>
</reference>
<keyword evidence="11" id="KW-1185">Reference proteome</keyword>
<dbReference type="GO" id="GO:0005886">
    <property type="term" value="C:plasma membrane"/>
    <property type="evidence" value="ECO:0007669"/>
    <property type="project" value="UniProtKB-ARBA"/>
</dbReference>
<dbReference type="PANTHER" id="PTHR48002">
    <property type="entry name" value="OLFACTORY RECEPTOR"/>
    <property type="match status" value="1"/>
</dbReference>
<feature type="transmembrane region" description="Helical" evidence="8">
    <location>
        <begin position="44"/>
        <end position="68"/>
    </location>
</feature>
<feature type="domain" description="G-protein coupled receptors family 1 profile" evidence="9">
    <location>
        <begin position="1"/>
        <end position="149"/>
    </location>
</feature>
<dbReference type="InterPro" id="IPR050427">
    <property type="entry name" value="Olfactory_Receptors"/>
</dbReference>
<evidence type="ECO:0000259" key="9">
    <source>
        <dbReference type="PROSITE" id="PS50262"/>
    </source>
</evidence>
<dbReference type="Pfam" id="PF00001">
    <property type="entry name" value="7tm_1"/>
    <property type="match status" value="1"/>
</dbReference>
<dbReference type="GO" id="GO:0004984">
    <property type="term" value="F:olfactory receptor activity"/>
    <property type="evidence" value="ECO:0007669"/>
    <property type="project" value="InterPro"/>
</dbReference>
<evidence type="ECO:0000256" key="1">
    <source>
        <dbReference type="ARBA" id="ARBA00004141"/>
    </source>
</evidence>
<dbReference type="GO" id="GO:0004930">
    <property type="term" value="F:G protein-coupled receptor activity"/>
    <property type="evidence" value="ECO:0007669"/>
    <property type="project" value="UniProtKB-KW"/>
</dbReference>
<reference evidence="10" key="1">
    <citation type="submission" date="2025-08" db="UniProtKB">
        <authorList>
            <consortium name="Ensembl"/>
        </authorList>
    </citation>
    <scope>IDENTIFICATION</scope>
</reference>
<comment type="subcellular location">
    <subcellularLocation>
        <location evidence="1">Membrane</location>
        <topology evidence="1">Multi-pass membrane protein</topology>
    </subcellularLocation>
</comment>
<dbReference type="Ensembl" id="ENSPPYT00000054413.1">
    <property type="protein sequence ID" value="ENSPPYP00000027072.1"/>
    <property type="gene ID" value="ENSPPYG00000033092.1"/>
</dbReference>
<evidence type="ECO:0000313" key="10">
    <source>
        <dbReference type="Ensembl" id="ENSPPYP00000027072.1"/>
    </source>
</evidence>
<dbReference type="PROSITE" id="PS50262">
    <property type="entry name" value="G_PROTEIN_RECEP_F1_2"/>
    <property type="match status" value="1"/>
</dbReference>
<dbReference type="PRINTS" id="PR00245">
    <property type="entry name" value="OLFACTORYR"/>
</dbReference>
<evidence type="ECO:0000256" key="6">
    <source>
        <dbReference type="ARBA" id="ARBA00023170"/>
    </source>
</evidence>
<evidence type="ECO:0000256" key="4">
    <source>
        <dbReference type="ARBA" id="ARBA00023040"/>
    </source>
</evidence>
<feature type="transmembrane region" description="Helical" evidence="8">
    <location>
        <begin position="6"/>
        <end position="24"/>
    </location>
</feature>
<accession>A0A8I5SZT1</accession>
<evidence type="ECO:0000256" key="8">
    <source>
        <dbReference type="SAM" id="Phobius"/>
    </source>
</evidence>
<keyword evidence="2 8" id="KW-0812">Transmembrane</keyword>
<feature type="transmembrane region" description="Helical" evidence="8">
    <location>
        <begin position="108"/>
        <end position="129"/>
    </location>
</feature>
<keyword evidence="4" id="KW-0297">G-protein coupled receptor</keyword>
<evidence type="ECO:0000313" key="11">
    <source>
        <dbReference type="Proteomes" id="UP000001595"/>
    </source>
</evidence>
<sequence>MHCTALLLHFVGASEMFLLTVMAFDRYAAICRPLHYATIMNPRLCCILVALSWMGGFIHSIIQVALIVRLPFCGPNELDSYFCDITQVVRIACANTFPEELVMICSSGLISVVCFIALLMSYAFLLALLKKHSGSGRRNEDSKQHSSDRIYPPWSDSVSRYSALGLCADLNFLPYHPPRKFPHHFHHKVRPWPHSPPLFLSGQLGLPGCILLRHCGSPDVGGLPLCEEVIFPLMNPMIYTLRNQEVKTSMKRLLSQHVVCQADFIIRN</sequence>
<evidence type="ECO:0000256" key="5">
    <source>
        <dbReference type="ARBA" id="ARBA00023136"/>
    </source>
</evidence>
<organism evidence="10 11">
    <name type="scientific">Pongo abelii</name>
    <name type="common">Sumatran orangutan</name>
    <name type="synonym">Pongo pygmaeus abelii</name>
    <dbReference type="NCBI Taxonomy" id="9601"/>
    <lineage>
        <taxon>Eukaryota</taxon>
        <taxon>Metazoa</taxon>
        <taxon>Chordata</taxon>
        <taxon>Craniata</taxon>
        <taxon>Vertebrata</taxon>
        <taxon>Euteleostomi</taxon>
        <taxon>Mammalia</taxon>
        <taxon>Eutheria</taxon>
        <taxon>Euarchontoglires</taxon>
        <taxon>Primates</taxon>
        <taxon>Haplorrhini</taxon>
        <taxon>Catarrhini</taxon>
        <taxon>Hominidae</taxon>
        <taxon>Pongo</taxon>
    </lineage>
</organism>
<proteinExistence type="predicted"/>